<proteinExistence type="predicted"/>
<protein>
    <submittedName>
        <fullName evidence="1">Uncharacterized protein</fullName>
    </submittedName>
</protein>
<dbReference type="EMBL" id="HACA01025372">
    <property type="protein sequence ID" value="CDW42733.1"/>
    <property type="molecule type" value="Transcribed_RNA"/>
</dbReference>
<dbReference type="AlphaFoldDB" id="A0A0K2UWU0"/>
<organism evidence="1">
    <name type="scientific">Lepeophtheirus salmonis</name>
    <name type="common">Salmon louse</name>
    <name type="synonym">Caligus salmonis</name>
    <dbReference type="NCBI Taxonomy" id="72036"/>
    <lineage>
        <taxon>Eukaryota</taxon>
        <taxon>Metazoa</taxon>
        <taxon>Ecdysozoa</taxon>
        <taxon>Arthropoda</taxon>
        <taxon>Crustacea</taxon>
        <taxon>Multicrustacea</taxon>
        <taxon>Hexanauplia</taxon>
        <taxon>Copepoda</taxon>
        <taxon>Siphonostomatoida</taxon>
        <taxon>Caligidae</taxon>
        <taxon>Lepeophtheirus</taxon>
    </lineage>
</organism>
<name>A0A0K2UWU0_LEPSM</name>
<feature type="non-terminal residue" evidence="1">
    <location>
        <position position="1"/>
    </location>
</feature>
<sequence>RLCRIKQSLLRTTDRGTVRSTFDPEQSNHFLIAFHGDTGVSRPPSIQTKKRIT</sequence>
<reference evidence="1" key="1">
    <citation type="submission" date="2014-05" db="EMBL/GenBank/DDBJ databases">
        <authorList>
            <person name="Chronopoulou M."/>
        </authorList>
    </citation>
    <scope>NUCLEOTIDE SEQUENCE</scope>
    <source>
        <tissue evidence="1">Whole organism</tissue>
    </source>
</reference>
<accession>A0A0K2UWU0</accession>
<evidence type="ECO:0000313" key="1">
    <source>
        <dbReference type="EMBL" id="CDW42733.1"/>
    </source>
</evidence>